<dbReference type="SMART" id="SM00220">
    <property type="entry name" value="S_TKc"/>
    <property type="match status" value="1"/>
</dbReference>
<evidence type="ECO:0000256" key="16">
    <source>
        <dbReference type="SAM" id="SignalP"/>
    </source>
</evidence>
<keyword evidence="13" id="KW-0325">Glycoprotein</keyword>
<evidence type="ECO:0000256" key="10">
    <source>
        <dbReference type="ARBA" id="ARBA00022840"/>
    </source>
</evidence>
<evidence type="ECO:0000256" key="7">
    <source>
        <dbReference type="ARBA" id="ARBA00022737"/>
    </source>
</evidence>
<accession>A0ABM4VLU9</accession>
<evidence type="ECO:0000256" key="2">
    <source>
        <dbReference type="ARBA" id="ARBA00008684"/>
    </source>
</evidence>
<evidence type="ECO:0000256" key="3">
    <source>
        <dbReference type="ARBA" id="ARBA00022614"/>
    </source>
</evidence>
<keyword evidence="4" id="KW-0808">Transferase</keyword>
<dbReference type="InterPro" id="IPR000719">
    <property type="entry name" value="Prot_kinase_dom"/>
</dbReference>
<evidence type="ECO:0000259" key="17">
    <source>
        <dbReference type="PROSITE" id="PS50011"/>
    </source>
</evidence>
<feature type="transmembrane region" description="Helical" evidence="15">
    <location>
        <begin position="742"/>
        <end position="765"/>
    </location>
</feature>
<dbReference type="Gene3D" id="3.80.10.10">
    <property type="entry name" value="Ribonuclease Inhibitor"/>
    <property type="match status" value="3"/>
</dbReference>
<keyword evidence="9" id="KW-0418">Kinase</keyword>
<feature type="binding site" evidence="14">
    <location>
        <position position="828"/>
    </location>
    <ligand>
        <name>ATP</name>
        <dbReference type="ChEBI" id="CHEBI:30616"/>
    </ligand>
</feature>
<evidence type="ECO:0000256" key="12">
    <source>
        <dbReference type="ARBA" id="ARBA00023136"/>
    </source>
</evidence>
<dbReference type="InterPro" id="IPR017441">
    <property type="entry name" value="Protein_kinase_ATP_BS"/>
</dbReference>
<evidence type="ECO:0000256" key="15">
    <source>
        <dbReference type="SAM" id="Phobius"/>
    </source>
</evidence>
<evidence type="ECO:0000256" key="11">
    <source>
        <dbReference type="ARBA" id="ARBA00022989"/>
    </source>
</evidence>
<dbReference type="InterPro" id="IPR011009">
    <property type="entry name" value="Kinase-like_dom_sf"/>
</dbReference>
<sequence>MDRACILYSVLFLSLHYATTSALSNNSDHSALLEFKSHISFSSENVFLEKNWSASSSVCSWMGITCNPRHNRVAALNISGMGLDGVIPPHIGNLSFLISLDLSDNSFHGNLPKELAQLRRLRLLDLRQNNFTGPIPTTFGSLAKLHFLYLSYNQLSGGIPSSLSNISRLEKLDLRMNFLQGSIPEELGDLRYLTSLILEINQLTGPIPASIFNMRSLEVIAFTNNKLSGSLPTDICSNLPKLKGLYLSIGELVGRIPPSIGKCSQLQVLSLTANRLSGTIPREIGNLTQIQQLFLGGPGFEGSIPNEIGNLQRLAVFGLDSGRLSGSIPASIFNISTLRIFTCVENLLSGNLPSTMGKGMPNLEEIYIGTNNLSGNIPASISNATKLTVLDLSHNNFNGPIPSSVANLVSLSILNLAVNSLVLESSSSLSKFLTSLTNSRNLKELSVSGNPLGGTIPASVANFSNSLQSFSARRCNISGKIPEEIGNLSSLALINLSENDLTGFIPTTVDGLQSLQRLYLDNNKVSGSLPNNICNLPKLGEMELSRNQISGSVPSCIGYLTSMQNLFLSSNNFSSNLPPSLWTMKNLLRFEAFSNSLSGLLPPELGNLKAITLIDLSRNNFSGNIPSSVDGLENLIDLSLAHNALEGPIPDSFGKLISLEALDLSHNRLSGVIPQSLESLVYLKQFNVSFNQLSGQIPNNDPFLNFSEQSFMSNAALCGDPRFQVLPCPITNSSHRRKKRSLLLLCILLGMSSLILASALGFVFIRWRKKKEVTVQTDPSPVVTYERISYEELENATNGFSESNLLGVGSYSSVYEGILPGGTLVAVKVFNSKFTGGLKSFDTECEVLRNVRHRNLTKIITTCSNMAMDFRALVLEHMPNGSLEKWLYSHNYFLDILQRLDIMVDVAYALDYLHTDYTATVVHCDVKPSNVLLDENMVGHLCDFGIAKLLGVGGVAETKTLATIGYIAPEFGSEGVVTTKCDVYSYGIMLMETFTRRRPTDDVFSGDMTLRHWIKSSFPSAIMQIADSNLLKPEEKYLDAKEECLSSIMELALDCTATSPDARIDMQDVLSALKKVRIQFLRGCGGSC</sequence>
<evidence type="ECO:0000256" key="1">
    <source>
        <dbReference type="ARBA" id="ARBA00004167"/>
    </source>
</evidence>
<dbReference type="Gene3D" id="1.10.510.10">
    <property type="entry name" value="Transferase(Phosphotransferase) domain 1"/>
    <property type="match status" value="1"/>
</dbReference>
<dbReference type="SMART" id="SM00365">
    <property type="entry name" value="LRR_SD22"/>
    <property type="match status" value="7"/>
</dbReference>
<dbReference type="InterPro" id="IPR001611">
    <property type="entry name" value="Leu-rich_rpt"/>
</dbReference>
<name>A0ABM4VLU9_COFAR</name>
<keyword evidence="7" id="KW-0677">Repeat</keyword>
<dbReference type="PRINTS" id="PR00019">
    <property type="entry name" value="LEURICHRPT"/>
</dbReference>
<protein>
    <recommendedName>
        <fullName evidence="17">Protein kinase domain-containing protein</fullName>
    </recommendedName>
</protein>
<organism evidence="18 19">
    <name type="scientific">Coffea arabica</name>
    <name type="common">Arabian coffee</name>
    <dbReference type="NCBI Taxonomy" id="13443"/>
    <lineage>
        <taxon>Eukaryota</taxon>
        <taxon>Viridiplantae</taxon>
        <taxon>Streptophyta</taxon>
        <taxon>Embryophyta</taxon>
        <taxon>Tracheophyta</taxon>
        <taxon>Spermatophyta</taxon>
        <taxon>Magnoliopsida</taxon>
        <taxon>eudicotyledons</taxon>
        <taxon>Gunneridae</taxon>
        <taxon>Pentapetalae</taxon>
        <taxon>asterids</taxon>
        <taxon>lamiids</taxon>
        <taxon>Gentianales</taxon>
        <taxon>Rubiaceae</taxon>
        <taxon>Ixoroideae</taxon>
        <taxon>Gardenieae complex</taxon>
        <taxon>Bertiereae - Coffeeae clade</taxon>
        <taxon>Coffeeae</taxon>
        <taxon>Coffea</taxon>
    </lineage>
</organism>
<feature type="signal peptide" evidence="16">
    <location>
        <begin position="1"/>
        <end position="22"/>
    </location>
</feature>
<gene>
    <name evidence="19" type="primary">LOC140014068</name>
</gene>
<dbReference type="InterPro" id="IPR003591">
    <property type="entry name" value="Leu-rich_rpt_typical-subtyp"/>
</dbReference>
<proteinExistence type="inferred from homology"/>
<evidence type="ECO:0000313" key="18">
    <source>
        <dbReference type="Proteomes" id="UP001652660"/>
    </source>
</evidence>
<dbReference type="InterPro" id="IPR055414">
    <property type="entry name" value="LRR_R13L4/SHOC2-like"/>
</dbReference>
<dbReference type="InterPro" id="IPR008271">
    <property type="entry name" value="Ser/Thr_kinase_AS"/>
</dbReference>
<dbReference type="RefSeq" id="XP_071920508.1">
    <property type="nucleotide sequence ID" value="XM_072064407.1"/>
</dbReference>
<keyword evidence="3" id="KW-0433">Leucine-rich repeat</keyword>
<dbReference type="Proteomes" id="UP001652660">
    <property type="component" value="Chromosome 9c"/>
</dbReference>
<dbReference type="PANTHER" id="PTHR48056:SF73">
    <property type="entry name" value="LRR RECEPTOR-LIKE SERINE_THREONINE-PROTEIN KINASE EFR"/>
    <property type="match status" value="1"/>
</dbReference>
<feature type="domain" description="Protein kinase" evidence="17">
    <location>
        <begin position="800"/>
        <end position="1081"/>
    </location>
</feature>
<evidence type="ECO:0000256" key="9">
    <source>
        <dbReference type="ARBA" id="ARBA00022777"/>
    </source>
</evidence>
<evidence type="ECO:0000256" key="13">
    <source>
        <dbReference type="ARBA" id="ARBA00023180"/>
    </source>
</evidence>
<dbReference type="Pfam" id="PF13855">
    <property type="entry name" value="LRR_8"/>
    <property type="match status" value="2"/>
</dbReference>
<dbReference type="PROSITE" id="PS50011">
    <property type="entry name" value="PROTEIN_KINASE_DOM"/>
    <property type="match status" value="1"/>
</dbReference>
<comment type="subcellular location">
    <subcellularLocation>
        <location evidence="1">Membrane</location>
        <topology evidence="1">Single-pass membrane protein</topology>
    </subcellularLocation>
</comment>
<evidence type="ECO:0000256" key="6">
    <source>
        <dbReference type="ARBA" id="ARBA00022729"/>
    </source>
</evidence>
<dbReference type="Pfam" id="PF00069">
    <property type="entry name" value="Pkinase"/>
    <property type="match status" value="1"/>
</dbReference>
<dbReference type="InterPro" id="IPR013210">
    <property type="entry name" value="LRR_N_plant-typ"/>
</dbReference>
<keyword evidence="6 16" id="KW-0732">Signal</keyword>
<evidence type="ECO:0000256" key="4">
    <source>
        <dbReference type="ARBA" id="ARBA00022679"/>
    </source>
</evidence>
<dbReference type="PROSITE" id="PS00108">
    <property type="entry name" value="PROTEIN_KINASE_ST"/>
    <property type="match status" value="1"/>
</dbReference>
<dbReference type="Pfam" id="PF08263">
    <property type="entry name" value="LRRNT_2"/>
    <property type="match status" value="1"/>
</dbReference>
<keyword evidence="18" id="KW-1185">Reference proteome</keyword>
<evidence type="ECO:0000256" key="8">
    <source>
        <dbReference type="ARBA" id="ARBA00022741"/>
    </source>
</evidence>
<dbReference type="GeneID" id="140014068"/>
<keyword evidence="5 15" id="KW-0812">Transmembrane</keyword>
<evidence type="ECO:0000256" key="14">
    <source>
        <dbReference type="PROSITE-ProRule" id="PRU10141"/>
    </source>
</evidence>
<keyword evidence="8 14" id="KW-0547">Nucleotide-binding</keyword>
<dbReference type="InterPro" id="IPR050647">
    <property type="entry name" value="Plant_LRR-RLKs"/>
</dbReference>
<dbReference type="Pfam" id="PF00560">
    <property type="entry name" value="LRR_1"/>
    <property type="match status" value="4"/>
</dbReference>
<evidence type="ECO:0000256" key="5">
    <source>
        <dbReference type="ARBA" id="ARBA00022692"/>
    </source>
</evidence>
<dbReference type="PROSITE" id="PS00107">
    <property type="entry name" value="PROTEIN_KINASE_ATP"/>
    <property type="match status" value="1"/>
</dbReference>
<keyword evidence="12 15" id="KW-0472">Membrane</keyword>
<dbReference type="SUPFAM" id="SSF56112">
    <property type="entry name" value="Protein kinase-like (PK-like)"/>
    <property type="match status" value="1"/>
</dbReference>
<keyword evidence="11 15" id="KW-1133">Transmembrane helix</keyword>
<dbReference type="SMART" id="SM00369">
    <property type="entry name" value="LRR_TYP"/>
    <property type="match status" value="10"/>
</dbReference>
<comment type="similarity">
    <text evidence="2">Belongs to the protein kinase superfamily. Ser/Thr protein kinase family.</text>
</comment>
<dbReference type="Gene3D" id="3.30.200.20">
    <property type="entry name" value="Phosphorylase Kinase, domain 1"/>
    <property type="match status" value="1"/>
</dbReference>
<evidence type="ECO:0000313" key="19">
    <source>
        <dbReference type="RefSeq" id="XP_071920508.1"/>
    </source>
</evidence>
<dbReference type="Pfam" id="PF23598">
    <property type="entry name" value="LRR_14"/>
    <property type="match status" value="1"/>
</dbReference>
<dbReference type="SUPFAM" id="SSF52047">
    <property type="entry name" value="RNI-like"/>
    <property type="match status" value="2"/>
</dbReference>
<reference evidence="19" key="1">
    <citation type="submission" date="2025-08" db="UniProtKB">
        <authorList>
            <consortium name="RefSeq"/>
        </authorList>
    </citation>
    <scope>IDENTIFICATION</scope>
    <source>
        <tissue evidence="19">Leaves</tissue>
    </source>
</reference>
<dbReference type="PANTHER" id="PTHR48056">
    <property type="entry name" value="LRR RECEPTOR-LIKE SERINE/THREONINE-PROTEIN KINASE-RELATED"/>
    <property type="match status" value="1"/>
</dbReference>
<feature type="chain" id="PRO_5045389714" description="Protein kinase domain-containing protein" evidence="16">
    <location>
        <begin position="23"/>
        <end position="1088"/>
    </location>
</feature>
<keyword evidence="10 14" id="KW-0067">ATP-binding</keyword>
<dbReference type="InterPro" id="IPR032675">
    <property type="entry name" value="LRR_dom_sf"/>
</dbReference>